<proteinExistence type="predicted"/>
<dbReference type="EMBL" id="CP011125">
    <property type="protein sequence ID" value="AKF08163.1"/>
    <property type="molecule type" value="Genomic_DNA"/>
</dbReference>
<accession>A0A0F6YJS5</accession>
<feature type="region of interest" description="Disordered" evidence="1">
    <location>
        <begin position="1"/>
        <end position="34"/>
    </location>
</feature>
<protein>
    <submittedName>
        <fullName evidence="2">Uncharacterized protein</fullName>
    </submittedName>
</protein>
<evidence type="ECO:0000313" key="2">
    <source>
        <dbReference type="EMBL" id="AKF08163.1"/>
    </source>
</evidence>
<name>A0A0F6YJS5_9BACT</name>
<sequence>MRQRGETGDCDPTMPPSALTGASSRCEEASVSSDGCLFDSRRCTRPRWRVPPCGSMGHPSARTGASSHCDDPSVRSDGWIFGARRGVRQR</sequence>
<evidence type="ECO:0000313" key="3">
    <source>
        <dbReference type="Proteomes" id="UP000034883"/>
    </source>
</evidence>
<gene>
    <name evidence="2" type="ORF">DB32_005312</name>
</gene>
<evidence type="ECO:0000256" key="1">
    <source>
        <dbReference type="SAM" id="MobiDB-lite"/>
    </source>
</evidence>
<keyword evidence="3" id="KW-1185">Reference proteome</keyword>
<reference evidence="2 3" key="1">
    <citation type="submission" date="2015-03" db="EMBL/GenBank/DDBJ databases">
        <title>Genome assembly of Sandaracinus amylolyticus DSM 53668.</title>
        <authorList>
            <person name="Sharma G."/>
            <person name="Subramanian S."/>
        </authorList>
    </citation>
    <scope>NUCLEOTIDE SEQUENCE [LARGE SCALE GENOMIC DNA]</scope>
    <source>
        <strain evidence="2 3">DSM 53668</strain>
    </source>
</reference>
<dbReference type="KEGG" id="samy:DB32_005312"/>
<dbReference type="AlphaFoldDB" id="A0A0F6YJS5"/>
<dbReference type="Proteomes" id="UP000034883">
    <property type="component" value="Chromosome"/>
</dbReference>
<organism evidence="2 3">
    <name type="scientific">Sandaracinus amylolyticus</name>
    <dbReference type="NCBI Taxonomy" id="927083"/>
    <lineage>
        <taxon>Bacteria</taxon>
        <taxon>Pseudomonadati</taxon>
        <taxon>Myxococcota</taxon>
        <taxon>Polyangia</taxon>
        <taxon>Polyangiales</taxon>
        <taxon>Sandaracinaceae</taxon>
        <taxon>Sandaracinus</taxon>
    </lineage>
</organism>
<feature type="region of interest" description="Disordered" evidence="1">
    <location>
        <begin position="49"/>
        <end position="71"/>
    </location>
</feature>